<reference evidence="1 2" key="1">
    <citation type="submission" date="2018-08" db="EMBL/GenBank/DDBJ databases">
        <title>Aphanomyces genome sequencing and annotation.</title>
        <authorList>
            <person name="Minardi D."/>
            <person name="Oidtmann B."/>
            <person name="Van Der Giezen M."/>
            <person name="Studholme D.J."/>
        </authorList>
    </citation>
    <scope>NUCLEOTIDE SEQUENCE [LARGE SCALE GENOMIC DNA]</scope>
    <source>
        <strain evidence="1 2">Da</strain>
    </source>
</reference>
<dbReference type="InterPro" id="IPR024741">
    <property type="entry name" value="Condensin2_G2"/>
</dbReference>
<dbReference type="AlphaFoldDB" id="A0A418FIV2"/>
<dbReference type="VEuPathDB" id="FungiDB:H257_16130"/>
<organism evidence="1 2">
    <name type="scientific">Aphanomyces astaci</name>
    <name type="common">Crayfish plague agent</name>
    <dbReference type="NCBI Taxonomy" id="112090"/>
    <lineage>
        <taxon>Eukaryota</taxon>
        <taxon>Sar</taxon>
        <taxon>Stramenopiles</taxon>
        <taxon>Oomycota</taxon>
        <taxon>Saprolegniomycetes</taxon>
        <taxon>Saprolegniales</taxon>
        <taxon>Verrucalvaceae</taxon>
        <taxon>Aphanomyces</taxon>
    </lineage>
</organism>
<name>A0A418FIV2_APHAT</name>
<dbReference type="Pfam" id="PF12422">
    <property type="entry name" value="Condensin2nSMC"/>
    <property type="match status" value="1"/>
</dbReference>
<dbReference type="InterPro" id="IPR016024">
    <property type="entry name" value="ARM-type_fold"/>
</dbReference>
<evidence type="ECO:0000313" key="2">
    <source>
        <dbReference type="Proteomes" id="UP000285430"/>
    </source>
</evidence>
<dbReference type="EMBL" id="QUTH01001494">
    <property type="protein sequence ID" value="RHZ30335.1"/>
    <property type="molecule type" value="Genomic_DNA"/>
</dbReference>
<dbReference type="SUPFAM" id="SSF48371">
    <property type="entry name" value="ARM repeat"/>
    <property type="match status" value="1"/>
</dbReference>
<dbReference type="PANTHER" id="PTHR16199:SF4">
    <property type="entry name" value="CONDENSIN-2 COMPLEX SUBUNIT G2"/>
    <property type="match status" value="1"/>
</dbReference>
<comment type="caution">
    <text evidence="1">The sequence shown here is derived from an EMBL/GenBank/DDBJ whole genome shotgun (WGS) entry which is preliminary data.</text>
</comment>
<dbReference type="Gene3D" id="1.25.10.10">
    <property type="entry name" value="Leucine-rich Repeat Variant"/>
    <property type="match status" value="1"/>
</dbReference>
<accession>A0A418FIV2</accession>
<dbReference type="PANTHER" id="PTHR16199">
    <property type="entry name" value="CONDENSIN-2 COMPLEX SUBUNIT G2"/>
    <property type="match status" value="1"/>
</dbReference>
<dbReference type="Proteomes" id="UP000285430">
    <property type="component" value="Unassembled WGS sequence"/>
</dbReference>
<dbReference type="GO" id="GO:0000796">
    <property type="term" value="C:condensin complex"/>
    <property type="evidence" value="ECO:0007669"/>
    <property type="project" value="TreeGrafter"/>
</dbReference>
<sequence length="774" mass="86096">MQKALVAMAKDGHCKEFLRVFAAECLSEKDEDHSLEWKEGLDAMSTAQWQHLCEYMRLPLVDLHITACLTCLCWSLRDSLPTSVVFALSDVIVHLHGHLLQATPDAQDAIAQCCEAFWISHASGAEAVIPQLIPYLVVQALDGETVSAVKRLRDVQDALSLLDFEDTSSRLLKDLLLRCFAFFEAKQVCDPMLYRLLEPMLWRGLSATNDQVRKQAAIVLFQGFPYQKFYLDGNKSASKEDTDALLQKQVDGMLLLVQDTSPATRVVAVHGLAKLAPYLNDKQETVRAAFCRLLVRVKSIRNMHFYDIAPVDSCLLRLVMDAARPSVAKPITNLFLRSYFPQGASDDAQVARTLSLIEEHPVASRVFYRHVVHFSSVGAVCKLVVLLLHFVSCQGGSDNSDLANGVVWVVVDLLESIQKPLMHSKRYADCRRFIQDQVNPDRLHTILESFSAYPSGAWHVISHLPTSMKDQFVLRALDAMAKFECSSNKLLLVGVLQCLVRWGEALTFVDSLLDQLRPKRIHRTNVALLLVCLNELAKLCDLSDVASSLVVKLEQHWPTFQGQMEPTSAILYAKVVWTLHQLVEWMSTLKKRKGPAAATSDQPSGDANGSEFRLEVVPVLCEAMFVALQSATAVTFMQRVLELAMDEPALNSQLLSLLVAVEVDLEDDILGALLAALLETNATSCVWLTQLPQSTGLCRCLWMLLKQDAHVGQAINATKWPEDALQRVLSVGLQQDEVLPLHVVQILKSCRSLAWATKVASPTVLGQLPNMLNT</sequence>
<dbReference type="InterPro" id="IPR011989">
    <property type="entry name" value="ARM-like"/>
</dbReference>
<dbReference type="GO" id="GO:0000070">
    <property type="term" value="P:mitotic sister chromatid segregation"/>
    <property type="evidence" value="ECO:0007669"/>
    <property type="project" value="TreeGrafter"/>
</dbReference>
<evidence type="ECO:0000313" key="1">
    <source>
        <dbReference type="EMBL" id="RHZ30335.1"/>
    </source>
</evidence>
<protein>
    <submittedName>
        <fullName evidence="1">Uncharacterized protein</fullName>
    </submittedName>
</protein>
<dbReference type="GO" id="GO:0005634">
    <property type="term" value="C:nucleus"/>
    <property type="evidence" value="ECO:0007669"/>
    <property type="project" value="InterPro"/>
</dbReference>
<proteinExistence type="predicted"/>
<gene>
    <name evidence="1" type="ORF">DYB37_005579</name>
</gene>